<keyword evidence="3" id="KW-1185">Reference proteome</keyword>
<reference evidence="3" key="1">
    <citation type="submission" date="2016-10" db="EMBL/GenBank/DDBJ databases">
        <authorList>
            <person name="Varghese N."/>
            <person name="Submissions S."/>
        </authorList>
    </citation>
    <scope>NUCLEOTIDE SEQUENCE [LARGE SCALE GENOMIC DNA]</scope>
    <source>
        <strain evidence="3">B4,CECT 8067,JCM 17497</strain>
    </source>
</reference>
<proteinExistence type="predicted"/>
<evidence type="ECO:0000256" key="1">
    <source>
        <dbReference type="SAM" id="MobiDB-lite"/>
    </source>
</evidence>
<name>A0A1G9H9R2_9EURY</name>
<dbReference type="RefSeq" id="WP_090312462.1">
    <property type="nucleotide sequence ID" value="NZ_FNFE01000011.1"/>
</dbReference>
<dbReference type="AlphaFoldDB" id="A0A1G9H9R2"/>
<gene>
    <name evidence="2" type="ORF">SAMN04515672_0164</name>
</gene>
<protein>
    <submittedName>
        <fullName evidence="2">Uncharacterized protein</fullName>
    </submittedName>
</protein>
<evidence type="ECO:0000313" key="3">
    <source>
        <dbReference type="Proteomes" id="UP000198882"/>
    </source>
</evidence>
<sequence>MSTNHPAPGAKMPEGGTAFADEPLTCDRCDDLATRNWEGDREFLQLCEPCHDDLGRWLNR</sequence>
<dbReference type="Proteomes" id="UP000198882">
    <property type="component" value="Unassembled WGS sequence"/>
</dbReference>
<organism evidence="2 3">
    <name type="scientific">Natronorubrum texcoconense</name>
    <dbReference type="NCBI Taxonomy" id="1095776"/>
    <lineage>
        <taxon>Archaea</taxon>
        <taxon>Methanobacteriati</taxon>
        <taxon>Methanobacteriota</taxon>
        <taxon>Stenosarchaea group</taxon>
        <taxon>Halobacteria</taxon>
        <taxon>Halobacteriales</taxon>
        <taxon>Natrialbaceae</taxon>
        <taxon>Natronorubrum</taxon>
    </lineage>
</organism>
<dbReference type="STRING" id="1095776.SAMN04515672_0164"/>
<feature type="region of interest" description="Disordered" evidence="1">
    <location>
        <begin position="1"/>
        <end position="22"/>
    </location>
</feature>
<dbReference type="OrthoDB" id="192938at2157"/>
<dbReference type="EMBL" id="FNFE01000011">
    <property type="protein sequence ID" value="SDL09718.1"/>
    <property type="molecule type" value="Genomic_DNA"/>
</dbReference>
<evidence type="ECO:0000313" key="2">
    <source>
        <dbReference type="EMBL" id="SDL09718.1"/>
    </source>
</evidence>
<accession>A0A1G9H9R2</accession>